<dbReference type="InterPro" id="IPR003594">
    <property type="entry name" value="HATPase_dom"/>
</dbReference>
<dbReference type="SMART" id="SM00387">
    <property type="entry name" value="HATPase_c"/>
    <property type="match status" value="1"/>
</dbReference>
<keyword evidence="4 8" id="KW-0418">Kinase</keyword>
<reference evidence="8 9" key="1">
    <citation type="submission" date="2015-09" db="EMBL/GenBank/DDBJ databases">
        <title>Identification and resolution of microdiversity through metagenomic sequencing of parallel consortia.</title>
        <authorList>
            <person name="Nelson W.C."/>
            <person name="Romine M.F."/>
            <person name="Lindemann S.R."/>
        </authorList>
    </citation>
    <scope>NUCLEOTIDE SEQUENCE [LARGE SCALE GENOMIC DNA]</scope>
    <source>
        <strain evidence="8">Ana</strain>
    </source>
</reference>
<gene>
    <name evidence="8" type="ORF">HLUCCA11_12260</name>
</gene>
<dbReference type="InterPro" id="IPR036890">
    <property type="entry name" value="HATPase_C_sf"/>
</dbReference>
<feature type="coiled-coil region" evidence="6">
    <location>
        <begin position="48"/>
        <end position="75"/>
    </location>
</feature>
<evidence type="ECO:0000313" key="9">
    <source>
        <dbReference type="Proteomes" id="UP000050465"/>
    </source>
</evidence>
<evidence type="ECO:0000256" key="1">
    <source>
        <dbReference type="ARBA" id="ARBA00000085"/>
    </source>
</evidence>
<dbReference type="EC" id="2.7.13.3" evidence="2"/>
<dbReference type="Gene3D" id="3.30.450.40">
    <property type="match status" value="1"/>
</dbReference>
<keyword evidence="5" id="KW-0902">Two-component regulatory system</keyword>
<dbReference type="PROSITE" id="PS50109">
    <property type="entry name" value="HIS_KIN"/>
    <property type="match status" value="1"/>
</dbReference>
<dbReference type="GO" id="GO:0000155">
    <property type="term" value="F:phosphorelay sensor kinase activity"/>
    <property type="evidence" value="ECO:0007669"/>
    <property type="project" value="InterPro"/>
</dbReference>
<dbReference type="EMBL" id="LJZR01000015">
    <property type="protein sequence ID" value="KPQ34936.1"/>
    <property type="molecule type" value="Genomic_DNA"/>
</dbReference>
<comment type="caution">
    <text evidence="8">The sequence shown here is derived from an EMBL/GenBank/DDBJ whole genome shotgun (WGS) entry which is preliminary data.</text>
</comment>
<dbReference type="Gene3D" id="3.30.565.10">
    <property type="entry name" value="Histidine kinase-like ATPase, C-terminal domain"/>
    <property type="match status" value="1"/>
</dbReference>
<dbReference type="PANTHER" id="PTHR43065">
    <property type="entry name" value="SENSOR HISTIDINE KINASE"/>
    <property type="match status" value="1"/>
</dbReference>
<dbReference type="InterPro" id="IPR029016">
    <property type="entry name" value="GAF-like_dom_sf"/>
</dbReference>
<evidence type="ECO:0000256" key="6">
    <source>
        <dbReference type="SAM" id="Coils"/>
    </source>
</evidence>
<dbReference type="SUPFAM" id="SSF47384">
    <property type="entry name" value="Homodimeric domain of signal transducing histidine kinase"/>
    <property type="match status" value="1"/>
</dbReference>
<protein>
    <recommendedName>
        <fullName evidence="2">histidine kinase</fullName>
        <ecNumber evidence="2">2.7.13.3</ecNumber>
    </recommendedName>
</protein>
<accession>A0A0P7ZPS0</accession>
<proteinExistence type="predicted"/>
<dbReference type="SMART" id="SM00388">
    <property type="entry name" value="HisKA"/>
    <property type="match status" value="1"/>
</dbReference>
<dbReference type="SUPFAM" id="SSF55874">
    <property type="entry name" value="ATPase domain of HSP90 chaperone/DNA topoisomerase II/histidine kinase"/>
    <property type="match status" value="1"/>
</dbReference>
<sequence>MEGAFTRDRIETLQFLTSQAAISIENARLYQETENYSHSLEAEVTKKTQALNQKVNDLETTLKKLKETQSRLIQSEKMSSLGQLVAGIAHEINNPVNFIYANVKHLENYNQRLIRLIGAYQKDAEPPASVQALLEDIDLGFLVKDSTDLLNSLRNGSNRIKQIVLSLRNFSRYDESESKRVNIHEGIESTLSILHHRFQATPDCPEISLICNYGDLPSVECQPGALNQVIMNLLNNAIDALKSHPRKEKIIRIWTESTGNDRIAIHIADNGPGISQEIRSHIFDPFFTTKPVGKGTGIGLSISYQIITKAHKGKLSCHSTVGEGAEFVIELPVKA</sequence>
<keyword evidence="6" id="KW-0175">Coiled coil</keyword>
<dbReference type="Proteomes" id="UP000050465">
    <property type="component" value="Unassembled WGS sequence"/>
</dbReference>
<name>A0A0P7ZPS0_9CYAN</name>
<dbReference type="InterPro" id="IPR036097">
    <property type="entry name" value="HisK_dim/P_sf"/>
</dbReference>
<dbReference type="AlphaFoldDB" id="A0A0P7ZPS0"/>
<keyword evidence="3" id="KW-0597">Phosphoprotein</keyword>
<dbReference type="InterPro" id="IPR003661">
    <property type="entry name" value="HisK_dim/P_dom"/>
</dbReference>
<keyword evidence="4 8" id="KW-0808">Transferase</keyword>
<dbReference type="PANTHER" id="PTHR43065:SF50">
    <property type="entry name" value="HISTIDINE KINASE"/>
    <property type="match status" value="1"/>
</dbReference>
<feature type="domain" description="Histidine kinase" evidence="7">
    <location>
        <begin position="87"/>
        <end position="335"/>
    </location>
</feature>
<dbReference type="CDD" id="cd00082">
    <property type="entry name" value="HisKA"/>
    <property type="match status" value="1"/>
</dbReference>
<organism evidence="8 9">
    <name type="scientific">Phormidesmis priestleyi Ana</name>
    <dbReference type="NCBI Taxonomy" id="1666911"/>
    <lineage>
        <taxon>Bacteria</taxon>
        <taxon>Bacillati</taxon>
        <taxon>Cyanobacteriota</taxon>
        <taxon>Cyanophyceae</taxon>
        <taxon>Leptolyngbyales</taxon>
        <taxon>Leptolyngbyaceae</taxon>
        <taxon>Phormidesmis</taxon>
    </lineage>
</organism>
<evidence type="ECO:0000256" key="4">
    <source>
        <dbReference type="ARBA" id="ARBA00022777"/>
    </source>
</evidence>
<dbReference type="Gene3D" id="1.10.287.130">
    <property type="match status" value="1"/>
</dbReference>
<dbReference type="InterPro" id="IPR005467">
    <property type="entry name" value="His_kinase_dom"/>
</dbReference>
<dbReference type="STRING" id="1666911.HLUCCA11_12260"/>
<evidence type="ECO:0000256" key="5">
    <source>
        <dbReference type="ARBA" id="ARBA00023012"/>
    </source>
</evidence>
<evidence type="ECO:0000256" key="3">
    <source>
        <dbReference type="ARBA" id="ARBA00022553"/>
    </source>
</evidence>
<dbReference type="SUPFAM" id="SSF55781">
    <property type="entry name" value="GAF domain-like"/>
    <property type="match status" value="1"/>
</dbReference>
<dbReference type="Pfam" id="PF02518">
    <property type="entry name" value="HATPase_c"/>
    <property type="match status" value="1"/>
</dbReference>
<comment type="catalytic activity">
    <reaction evidence="1">
        <text>ATP + protein L-histidine = ADP + protein N-phospho-L-histidine.</text>
        <dbReference type="EC" id="2.7.13.3"/>
    </reaction>
</comment>
<evidence type="ECO:0000313" key="8">
    <source>
        <dbReference type="EMBL" id="KPQ34936.1"/>
    </source>
</evidence>
<evidence type="ECO:0000259" key="7">
    <source>
        <dbReference type="PROSITE" id="PS50109"/>
    </source>
</evidence>
<evidence type="ECO:0000256" key="2">
    <source>
        <dbReference type="ARBA" id="ARBA00012438"/>
    </source>
</evidence>
<dbReference type="InterPro" id="IPR004358">
    <property type="entry name" value="Sig_transdc_His_kin-like_C"/>
</dbReference>
<dbReference type="PRINTS" id="PR00344">
    <property type="entry name" value="BCTRLSENSOR"/>
</dbReference>